<feature type="repeat" description="WD" evidence="3">
    <location>
        <begin position="656"/>
        <end position="698"/>
    </location>
</feature>
<feature type="compositionally biased region" description="Basic residues" evidence="4">
    <location>
        <begin position="87"/>
        <end position="99"/>
    </location>
</feature>
<evidence type="ECO:0000256" key="3">
    <source>
        <dbReference type="PROSITE-ProRule" id="PRU00221"/>
    </source>
</evidence>
<dbReference type="InterPro" id="IPR036047">
    <property type="entry name" value="F-box-like_dom_sf"/>
</dbReference>
<evidence type="ECO:0000259" key="5">
    <source>
        <dbReference type="Pfam" id="PF12937"/>
    </source>
</evidence>
<name>A0AB34JYT7_PRYPA</name>
<feature type="region of interest" description="Disordered" evidence="4">
    <location>
        <begin position="943"/>
        <end position="962"/>
    </location>
</feature>
<feature type="repeat" description="WD" evidence="3">
    <location>
        <begin position="616"/>
        <end position="655"/>
    </location>
</feature>
<feature type="region of interest" description="Disordered" evidence="4">
    <location>
        <begin position="48"/>
        <end position="99"/>
    </location>
</feature>
<dbReference type="PANTHER" id="PTHR44019:SF8">
    <property type="entry name" value="POC1 CENTRIOLAR PROTEIN HOMOLOG"/>
    <property type="match status" value="1"/>
</dbReference>
<dbReference type="InterPro" id="IPR001680">
    <property type="entry name" value="WD40_rpt"/>
</dbReference>
<feature type="region of interest" description="Disordered" evidence="4">
    <location>
        <begin position="167"/>
        <end position="236"/>
    </location>
</feature>
<organism evidence="6 7">
    <name type="scientific">Prymnesium parvum</name>
    <name type="common">Toxic golden alga</name>
    <dbReference type="NCBI Taxonomy" id="97485"/>
    <lineage>
        <taxon>Eukaryota</taxon>
        <taxon>Haptista</taxon>
        <taxon>Haptophyta</taxon>
        <taxon>Prymnesiophyceae</taxon>
        <taxon>Prymnesiales</taxon>
        <taxon>Prymnesiaceae</taxon>
        <taxon>Prymnesium</taxon>
    </lineage>
</organism>
<evidence type="ECO:0000256" key="1">
    <source>
        <dbReference type="ARBA" id="ARBA00022574"/>
    </source>
</evidence>
<sequence>MTTFSDKLAILMDLTALDEEAARALLTAANGDVYFAAALHFEEAPSPQTAAAPSAAPAGAGGSGTRFDALADASDESDGAAEATAGVRRRRRPRERRAARRAAEAEELWQMSDCHEHDHLELHAEGDAQALAARGGEQLHGGGRRRRRHAAADLVSIAPLAISAAAATPPRQAGKRAARREARLSCGSASPASPAAGSWGEASGGGGNRSAAQARRHGCRHESRPDKGEGVGSPARQVGFHLGASRAIPIPRTASSREEGALASSIEEGALASSIEEGALASSIEEGALASSIEDGYFVSSREDGYFASSREDGCLASSVTSTGSDGRRKSRDRAESAAARAERVVSRVRWDPRFDEVRPFVRVEWGREERQEQRRSGAAAWSERVRHVPCEQPLDVFVRAAAPPYHLVSRLLQDERTLWSQQFTADRILPLPPAGAAEDQMESEAPLAARTSADELPEEIWILIMLQTSIRAHDLIQLATVCKRLFHASSSPQLWRLQHTRVFGNAAAPHLKDALVEQRVRRSEESLAAWRSPPMPSVWQVLSVDTTSERRRRAAVLGQGVVAGVRLRAEDEGAVRAISCDGAGLLATADGGCVRLWSTERRRRICSLKSTSGRSEVHPGGVTCVSTSSELLLSGGSDGTLKFFDLEELNHFATLRGHAAPISDCVLLTEVRSAAASSSIDGAVKLWDASGNHVLDLQPSFAPETPPAPLPMCAYGSSLLCCRGYELHCYDLQEERLTSRFSLPVQLPPLHVSAPHPRRLGGSSLVAVSCLQAGVVYVFDSRLTPAAEAEGEPLPNGVAPPQPLWSELSAASRRSLVGTIQLPQGVACARQLHLDSNMLMLSLDADWVAPAFSRTTSELALYDMRAAGSTAFREAPPSPVWQREVRGEFSCFQCSSDEHRVILGTAHGSVLIWNFNSTRVDEEEAEEDNFFKAPKREKWRAKKKVKGKYPKTQGFSNNKFS</sequence>
<feature type="compositionally biased region" description="Low complexity" evidence="4">
    <location>
        <begin position="48"/>
        <end position="58"/>
    </location>
</feature>
<dbReference type="InterPro" id="IPR050505">
    <property type="entry name" value="WDR55/POC1"/>
</dbReference>
<dbReference type="InterPro" id="IPR015943">
    <property type="entry name" value="WD40/YVTN_repeat-like_dom_sf"/>
</dbReference>
<dbReference type="Gene3D" id="2.130.10.10">
    <property type="entry name" value="YVTN repeat-like/Quinoprotein amine dehydrogenase"/>
    <property type="match status" value="1"/>
</dbReference>
<comment type="caution">
    <text evidence="6">The sequence shown here is derived from an EMBL/GenBank/DDBJ whole genome shotgun (WGS) entry which is preliminary data.</text>
</comment>
<dbReference type="PANTHER" id="PTHR44019">
    <property type="entry name" value="WD REPEAT-CONTAINING PROTEIN 55"/>
    <property type="match status" value="1"/>
</dbReference>
<dbReference type="Pfam" id="PF00400">
    <property type="entry name" value="WD40"/>
    <property type="match status" value="2"/>
</dbReference>
<dbReference type="SUPFAM" id="SSF50978">
    <property type="entry name" value="WD40 repeat-like"/>
    <property type="match status" value="1"/>
</dbReference>
<dbReference type="Pfam" id="PF12937">
    <property type="entry name" value="F-box-like"/>
    <property type="match status" value="1"/>
</dbReference>
<evidence type="ECO:0000256" key="4">
    <source>
        <dbReference type="SAM" id="MobiDB-lite"/>
    </source>
</evidence>
<evidence type="ECO:0000313" key="7">
    <source>
        <dbReference type="Proteomes" id="UP001515480"/>
    </source>
</evidence>
<keyword evidence="2" id="KW-0677">Repeat</keyword>
<dbReference type="SUPFAM" id="SSF81383">
    <property type="entry name" value="F-box domain"/>
    <property type="match status" value="1"/>
</dbReference>
<reference evidence="6 7" key="1">
    <citation type="journal article" date="2024" name="Science">
        <title>Giant polyketide synthase enzymes in the biosynthesis of giant marine polyether toxins.</title>
        <authorList>
            <person name="Fallon T.R."/>
            <person name="Shende V.V."/>
            <person name="Wierzbicki I.H."/>
            <person name="Pendleton A.L."/>
            <person name="Watervoot N.F."/>
            <person name="Auber R.P."/>
            <person name="Gonzalez D.J."/>
            <person name="Wisecaver J.H."/>
            <person name="Moore B.S."/>
        </authorList>
    </citation>
    <scope>NUCLEOTIDE SEQUENCE [LARGE SCALE GENOMIC DNA]</scope>
    <source>
        <strain evidence="6 7">12B1</strain>
    </source>
</reference>
<dbReference type="InterPro" id="IPR036322">
    <property type="entry name" value="WD40_repeat_dom_sf"/>
</dbReference>
<dbReference type="AlphaFoldDB" id="A0AB34JYT7"/>
<dbReference type="PROSITE" id="PS50082">
    <property type="entry name" value="WD_REPEATS_2"/>
    <property type="match status" value="2"/>
</dbReference>
<dbReference type="Proteomes" id="UP001515480">
    <property type="component" value="Unassembled WGS sequence"/>
</dbReference>
<dbReference type="Gene3D" id="1.20.1280.50">
    <property type="match status" value="1"/>
</dbReference>
<keyword evidence="7" id="KW-1185">Reference proteome</keyword>
<dbReference type="EMBL" id="JBGBPQ010000004">
    <property type="protein sequence ID" value="KAL1526037.1"/>
    <property type="molecule type" value="Genomic_DNA"/>
</dbReference>
<feature type="region of interest" description="Disordered" evidence="4">
    <location>
        <begin position="317"/>
        <end position="337"/>
    </location>
</feature>
<proteinExistence type="predicted"/>
<feature type="compositionally biased region" description="Low complexity" evidence="4">
    <location>
        <begin position="185"/>
        <end position="201"/>
    </location>
</feature>
<dbReference type="SMART" id="SM00320">
    <property type="entry name" value="WD40"/>
    <property type="match status" value="4"/>
</dbReference>
<keyword evidence="1 3" id="KW-0853">WD repeat</keyword>
<evidence type="ECO:0000313" key="6">
    <source>
        <dbReference type="EMBL" id="KAL1526037.1"/>
    </source>
</evidence>
<gene>
    <name evidence="6" type="ORF">AB1Y20_020858</name>
</gene>
<feature type="domain" description="F-box" evidence="5">
    <location>
        <begin position="455"/>
        <end position="497"/>
    </location>
</feature>
<accession>A0AB34JYT7</accession>
<protein>
    <recommendedName>
        <fullName evidence="5">F-box domain-containing protein</fullName>
    </recommendedName>
</protein>
<dbReference type="InterPro" id="IPR001810">
    <property type="entry name" value="F-box_dom"/>
</dbReference>
<evidence type="ECO:0000256" key="2">
    <source>
        <dbReference type="ARBA" id="ARBA00022737"/>
    </source>
</evidence>
<feature type="compositionally biased region" description="Basic and acidic residues" evidence="4">
    <location>
        <begin position="220"/>
        <end position="229"/>
    </location>
</feature>